<gene>
    <name evidence="2" type="ORF">HNQ40_003290</name>
</gene>
<dbReference type="EMBL" id="JACHGY010000001">
    <property type="protein sequence ID" value="MBB6431484.1"/>
    <property type="molecule type" value="Genomic_DNA"/>
</dbReference>
<keyword evidence="1" id="KW-0472">Membrane</keyword>
<name>A0A7X0HBP7_9BACT</name>
<comment type="caution">
    <text evidence="2">The sequence shown here is derived from an EMBL/GenBank/DDBJ whole genome shotgun (WGS) entry which is preliminary data.</text>
</comment>
<evidence type="ECO:0000313" key="2">
    <source>
        <dbReference type="EMBL" id="MBB6431484.1"/>
    </source>
</evidence>
<feature type="transmembrane region" description="Helical" evidence="1">
    <location>
        <begin position="7"/>
        <end position="26"/>
    </location>
</feature>
<dbReference type="RefSeq" id="WP_184678949.1">
    <property type="nucleotide sequence ID" value="NZ_JACHGY010000001.1"/>
</dbReference>
<organism evidence="2 3">
    <name type="scientific">Algisphaera agarilytica</name>
    <dbReference type="NCBI Taxonomy" id="1385975"/>
    <lineage>
        <taxon>Bacteria</taxon>
        <taxon>Pseudomonadati</taxon>
        <taxon>Planctomycetota</taxon>
        <taxon>Phycisphaerae</taxon>
        <taxon>Phycisphaerales</taxon>
        <taxon>Phycisphaeraceae</taxon>
        <taxon>Algisphaera</taxon>
    </lineage>
</organism>
<accession>A0A7X0HBP7</accession>
<dbReference type="AlphaFoldDB" id="A0A7X0HBP7"/>
<dbReference type="Proteomes" id="UP000541810">
    <property type="component" value="Unassembled WGS sequence"/>
</dbReference>
<evidence type="ECO:0000256" key="1">
    <source>
        <dbReference type="SAM" id="Phobius"/>
    </source>
</evidence>
<evidence type="ECO:0000313" key="3">
    <source>
        <dbReference type="Proteomes" id="UP000541810"/>
    </source>
</evidence>
<sequence>MKTRYKLAIAAFMVTIGFIAACAWLIDFSGRKQFNEAYAQIEALGGVVDFSTYGEPRVPNEENAALLWVEAAELLEKIDEASPVATAENSESTEEVDPYGFGGYGDNYGDWGDTQPEVLAIEDPFTADPEVLAAAIAARQKVLDIALQASTLTKCQWELDYDAKNMILVLLPHLGQCRAVARLLIADAYFAAKSDDWKRADENLTVALRLAEHAGEPPFLINVLVRQSIDLLVIQAIKAIGLPQASQLESTLSILETRQYREQISRGILGESPLYAHSVFTGPEMEDFSSGMPEERWTRLWRNQDRAFLLRGLVQASQLAKQPYYEVAGKFESLEDVEIPMVFTIANHFMYSFSSPVRNAATVEEQRDLLFWALRIHSSADHSSIESEPPIGVLTGKPMKRWHPEEGGFVVWSVSAESPEESVSRENLVLRVNTSELPPELEPYADDLNSEE</sequence>
<keyword evidence="3" id="KW-1185">Reference proteome</keyword>
<dbReference type="PROSITE" id="PS51257">
    <property type="entry name" value="PROKAR_LIPOPROTEIN"/>
    <property type="match status" value="1"/>
</dbReference>
<reference evidence="2 3" key="1">
    <citation type="submission" date="2020-08" db="EMBL/GenBank/DDBJ databases">
        <title>Genomic Encyclopedia of Type Strains, Phase IV (KMG-IV): sequencing the most valuable type-strain genomes for metagenomic binning, comparative biology and taxonomic classification.</title>
        <authorList>
            <person name="Goeker M."/>
        </authorList>
    </citation>
    <scope>NUCLEOTIDE SEQUENCE [LARGE SCALE GENOMIC DNA]</scope>
    <source>
        <strain evidence="2 3">DSM 103725</strain>
    </source>
</reference>
<keyword evidence="1" id="KW-1133">Transmembrane helix</keyword>
<protein>
    <submittedName>
        <fullName evidence="2">Uncharacterized protein</fullName>
    </submittedName>
</protein>
<keyword evidence="1" id="KW-0812">Transmembrane</keyword>
<proteinExistence type="predicted"/>